<sequence>MIDNQPHSQTRERNHGRRQRGAALFVMGSTIYLARQIGKRGRRYAREKPCTA</sequence>
<name>A0ACD0NLC4_9BASI</name>
<dbReference type="Proteomes" id="UP000245626">
    <property type="component" value="Unassembled WGS sequence"/>
</dbReference>
<organism evidence="1 2">
    <name type="scientific">Violaceomyces palustris</name>
    <dbReference type="NCBI Taxonomy" id="1673888"/>
    <lineage>
        <taxon>Eukaryota</taxon>
        <taxon>Fungi</taxon>
        <taxon>Dikarya</taxon>
        <taxon>Basidiomycota</taxon>
        <taxon>Ustilaginomycotina</taxon>
        <taxon>Ustilaginomycetes</taxon>
        <taxon>Violaceomycetales</taxon>
        <taxon>Violaceomycetaceae</taxon>
        <taxon>Violaceomyces</taxon>
    </lineage>
</organism>
<keyword evidence="2" id="KW-1185">Reference proteome</keyword>
<reference evidence="1 2" key="1">
    <citation type="journal article" date="2018" name="Mol. Biol. Evol.">
        <title>Broad Genomic Sampling Reveals a Smut Pathogenic Ancestry of the Fungal Clade Ustilaginomycotina.</title>
        <authorList>
            <person name="Kijpornyongpan T."/>
            <person name="Mondo S.J."/>
            <person name="Barry K."/>
            <person name="Sandor L."/>
            <person name="Lee J."/>
            <person name="Lipzen A."/>
            <person name="Pangilinan J."/>
            <person name="LaButti K."/>
            <person name="Hainaut M."/>
            <person name="Henrissat B."/>
            <person name="Grigoriev I.V."/>
            <person name="Spatafora J.W."/>
            <person name="Aime M.C."/>
        </authorList>
    </citation>
    <scope>NUCLEOTIDE SEQUENCE [LARGE SCALE GENOMIC DNA]</scope>
    <source>
        <strain evidence="1 2">SA 807</strain>
    </source>
</reference>
<dbReference type="EMBL" id="KZ820856">
    <property type="protein sequence ID" value="PWN46601.1"/>
    <property type="molecule type" value="Genomic_DNA"/>
</dbReference>
<proteinExistence type="predicted"/>
<protein>
    <submittedName>
        <fullName evidence="1">Uncharacterized protein</fullName>
    </submittedName>
</protein>
<evidence type="ECO:0000313" key="1">
    <source>
        <dbReference type="EMBL" id="PWN46601.1"/>
    </source>
</evidence>
<gene>
    <name evidence="1" type="ORF">IE53DRAFT_391234</name>
</gene>
<accession>A0ACD0NLC4</accession>
<evidence type="ECO:0000313" key="2">
    <source>
        <dbReference type="Proteomes" id="UP000245626"/>
    </source>
</evidence>